<dbReference type="AlphaFoldDB" id="A0A1A8C5W3"/>
<organism evidence="1">
    <name type="scientific">Nothobranchius kadleci</name>
    <name type="common">African annual killifish</name>
    <dbReference type="NCBI Taxonomy" id="1051664"/>
    <lineage>
        <taxon>Eukaryota</taxon>
        <taxon>Metazoa</taxon>
        <taxon>Chordata</taxon>
        <taxon>Craniata</taxon>
        <taxon>Vertebrata</taxon>
        <taxon>Euteleostomi</taxon>
        <taxon>Actinopterygii</taxon>
        <taxon>Neopterygii</taxon>
        <taxon>Teleostei</taxon>
        <taxon>Neoteleostei</taxon>
        <taxon>Acanthomorphata</taxon>
        <taxon>Ovalentaria</taxon>
        <taxon>Atherinomorphae</taxon>
        <taxon>Cyprinodontiformes</taxon>
        <taxon>Nothobranchiidae</taxon>
        <taxon>Nothobranchius</taxon>
    </lineage>
</organism>
<name>A0A1A8C5W3_NOTKA</name>
<reference evidence="1" key="2">
    <citation type="submission" date="2016-06" db="EMBL/GenBank/DDBJ databases">
        <title>The genome of a short-lived fish provides insights into sex chromosome evolution and the genetic control of aging.</title>
        <authorList>
            <person name="Reichwald K."/>
            <person name="Felder M."/>
            <person name="Petzold A."/>
            <person name="Koch P."/>
            <person name="Groth M."/>
            <person name="Platzer M."/>
        </authorList>
    </citation>
    <scope>NUCLEOTIDE SEQUENCE</scope>
    <source>
        <tissue evidence="1">Brain</tissue>
    </source>
</reference>
<proteinExistence type="predicted"/>
<evidence type="ECO:0000313" key="1">
    <source>
        <dbReference type="EMBL" id="SBP74100.1"/>
    </source>
</evidence>
<gene>
    <name evidence="1" type="primary">Nfu_g_1_024426</name>
</gene>
<accession>A0A1A8C5W3</accession>
<protein>
    <submittedName>
        <fullName evidence="1">Uncharacterized protein</fullName>
    </submittedName>
</protein>
<feature type="non-terminal residue" evidence="1">
    <location>
        <position position="1"/>
    </location>
</feature>
<dbReference type="EMBL" id="HADZ01010159">
    <property type="protein sequence ID" value="SBP74100.1"/>
    <property type="molecule type" value="Transcribed_RNA"/>
</dbReference>
<reference evidence="1" key="1">
    <citation type="submission" date="2016-05" db="EMBL/GenBank/DDBJ databases">
        <authorList>
            <person name="Lavstsen T."/>
            <person name="Jespersen J.S."/>
        </authorList>
    </citation>
    <scope>NUCLEOTIDE SEQUENCE</scope>
    <source>
        <tissue evidence="1">Brain</tissue>
    </source>
</reference>
<sequence length="51" mass="5981">NIFGMFLPCLVSNCIFGYVLKHRKGFSLPCLHQRHNRKIATMKKHKTKHNS</sequence>
<feature type="non-terminal residue" evidence="1">
    <location>
        <position position="51"/>
    </location>
</feature>